<proteinExistence type="predicted"/>
<accession>A0AAU6R6L7</accession>
<evidence type="ECO:0000256" key="2">
    <source>
        <dbReference type="ARBA" id="ARBA00022801"/>
    </source>
</evidence>
<reference evidence="4" key="1">
    <citation type="submission" date="2023-10" db="EMBL/GenBank/DDBJ databases">
        <title>Two new lytic phages for Micrococcus sp. strain 1402.</title>
        <authorList>
            <person name="Petrzik K."/>
        </authorList>
    </citation>
    <scope>NUCLEOTIDE SEQUENCE</scope>
</reference>
<keyword evidence="2" id="KW-0378">Hydrolase</keyword>
<organism evidence="4">
    <name type="scientific">Micrococcus phage Kurnik</name>
    <dbReference type="NCBI Taxonomy" id="3092208"/>
    <lineage>
        <taxon>Viruses</taxon>
        <taxon>Duplodnaviria</taxon>
        <taxon>Heunggongvirae</taxon>
        <taxon>Uroviricota</taxon>
        <taxon>Caudoviricetes</taxon>
    </lineage>
</organism>
<evidence type="ECO:0000256" key="1">
    <source>
        <dbReference type="ARBA" id="ARBA00001947"/>
    </source>
</evidence>
<dbReference type="PANTHER" id="PTHR11086:SF18">
    <property type="entry name" value="DEOXYCYTIDYLATE DEAMINASE"/>
    <property type="match status" value="1"/>
</dbReference>
<dbReference type="CDD" id="cd01286">
    <property type="entry name" value="deoxycytidylate_deaminase"/>
    <property type="match status" value="1"/>
</dbReference>
<evidence type="ECO:0000313" key="4">
    <source>
        <dbReference type="EMBL" id="WZE63507.1"/>
    </source>
</evidence>
<feature type="domain" description="CMP/dCMP-type deaminase" evidence="3">
    <location>
        <begin position="16"/>
        <end position="149"/>
    </location>
</feature>
<dbReference type="SUPFAM" id="SSF53927">
    <property type="entry name" value="Cytidine deaminase-like"/>
    <property type="match status" value="1"/>
</dbReference>
<name>A0AAU6R6L7_9CAUD</name>
<dbReference type="InterPro" id="IPR035105">
    <property type="entry name" value="Deoxycytidylate_deaminase_dom"/>
</dbReference>
<dbReference type="Gene3D" id="3.40.140.10">
    <property type="entry name" value="Cytidine Deaminase, domain 2"/>
    <property type="match status" value="1"/>
</dbReference>
<dbReference type="InterPro" id="IPR016193">
    <property type="entry name" value="Cytidine_deaminase-like"/>
</dbReference>
<evidence type="ECO:0000259" key="3">
    <source>
        <dbReference type="PROSITE" id="PS51747"/>
    </source>
</evidence>
<dbReference type="Pfam" id="PF00383">
    <property type="entry name" value="dCMP_cyt_deam_1"/>
    <property type="match status" value="1"/>
</dbReference>
<sequence>MPDHPTKWFGEDGRPTWEKTWLHVADVMAQRSRCDGAQVGAVIVDKNNRPVSTGYNGPPAGYPVPDGKTCESWCTRRMFSSREKSYGLACPTVHAEANALMFADRRTYEGGTIYVTASCCADCAKLIANSGIARVVMAVRPQDAHRDPESVVKFLEDCGLRVTVV</sequence>
<dbReference type="EMBL" id="OR756649">
    <property type="protein sequence ID" value="WZE63507.1"/>
    <property type="molecule type" value="Genomic_DNA"/>
</dbReference>
<protein>
    <submittedName>
        <fullName evidence="4">Deoxycytidylate deaminase</fullName>
    </submittedName>
</protein>
<dbReference type="InterPro" id="IPR002125">
    <property type="entry name" value="CMP_dCMP_dom"/>
</dbReference>
<dbReference type="PANTHER" id="PTHR11086">
    <property type="entry name" value="DEOXYCYTIDYLATE DEAMINASE-RELATED"/>
    <property type="match status" value="1"/>
</dbReference>
<dbReference type="GO" id="GO:0004132">
    <property type="term" value="F:dCMP deaminase activity"/>
    <property type="evidence" value="ECO:0007669"/>
    <property type="project" value="TreeGrafter"/>
</dbReference>
<dbReference type="PROSITE" id="PS51747">
    <property type="entry name" value="CYT_DCMP_DEAMINASES_2"/>
    <property type="match status" value="1"/>
</dbReference>
<dbReference type="InterPro" id="IPR015517">
    <property type="entry name" value="dCMP_deaminase-rel"/>
</dbReference>
<comment type="cofactor">
    <cofactor evidence="1">
        <name>Zn(2+)</name>
        <dbReference type="ChEBI" id="CHEBI:29105"/>
    </cofactor>
</comment>